<dbReference type="KEGG" id="pbf:CFX0092_B0679"/>
<keyword evidence="2" id="KW-1133">Transmembrane helix</keyword>
<feature type="region of interest" description="Disordered" evidence="1">
    <location>
        <begin position="1"/>
        <end position="50"/>
    </location>
</feature>
<evidence type="ECO:0008006" key="7">
    <source>
        <dbReference type="Google" id="ProtNLM"/>
    </source>
</evidence>
<feature type="region of interest" description="Disordered" evidence="1">
    <location>
        <begin position="1186"/>
        <end position="1209"/>
    </location>
</feature>
<name>A0A170PK04_9CHLR</name>
<dbReference type="SUPFAM" id="SSF110849">
    <property type="entry name" value="ParB/Sulfiredoxin"/>
    <property type="match status" value="1"/>
</dbReference>
<dbReference type="Pfam" id="PF02195">
    <property type="entry name" value="ParB_N"/>
    <property type="match status" value="1"/>
</dbReference>
<dbReference type="OrthoDB" id="292792at2"/>
<feature type="compositionally biased region" description="Polar residues" evidence="1">
    <location>
        <begin position="11"/>
        <end position="22"/>
    </location>
</feature>
<evidence type="ECO:0000259" key="4">
    <source>
        <dbReference type="Pfam" id="PF13699"/>
    </source>
</evidence>
<proteinExistence type="predicted"/>
<protein>
    <recommendedName>
        <fullName evidence="7">DUF4157 domain-containing protein</fullName>
    </recommendedName>
</protein>
<dbReference type="CDD" id="cd16387">
    <property type="entry name" value="ParB_N_Srx"/>
    <property type="match status" value="1"/>
</dbReference>
<keyword evidence="6" id="KW-1185">Reference proteome</keyword>
<evidence type="ECO:0000256" key="1">
    <source>
        <dbReference type="SAM" id="MobiDB-lite"/>
    </source>
</evidence>
<keyword evidence="2" id="KW-0472">Membrane</keyword>
<dbReference type="Proteomes" id="UP000215027">
    <property type="component" value="Chromosome II"/>
</dbReference>
<feature type="transmembrane region" description="Helical" evidence="2">
    <location>
        <begin position="863"/>
        <end position="884"/>
    </location>
</feature>
<evidence type="ECO:0000256" key="2">
    <source>
        <dbReference type="SAM" id="Phobius"/>
    </source>
</evidence>
<sequence length="1314" mass="141059">MNKSKVPLKSTHIQRSPATTPKFTPRPAAPQPVARRPQPAGPAAPVQRTTCTCGGELGADGQCAACRERKAAAVQRKMAVNAPGDAFEQEADQVARAHLQRQAEETATGPTAAPVQRKLDEATPVQRQMDDETDTASIHRQGAGAAVPEVTPEIESGIEGARGGGSALPPGVQRSMENTLGADLSGVRVHSDGRADRLSRQLDARAFTSGQDIFFKQGEYNPGSRGGEELLAHEMAHVVQQGGGASQVQRNGNQPAAADQIPGPVQVNWAGDPFTISFERRKENSVDSFIFIIRYTGPFRVDGPGVENGTVRRVVALGQAPLNASVVPLPGQQVVVDLYGYRDHLVKVVDNVEYDDRPSSRGRAHTMVSKSQGKATHVGTLWVHDPKAKPLAKTDAEPALPAFSSAGRPVFIGGVSSVDVTLGPHNDQFRLTLQSNATSLTPTFPVNARFGITPLYRGQPVFGRGMEVPVKANPSITVLSAADGGVTLDVDRDQKVDLQINDTISASTSNGNNSVEFDRDHTIAVTGAGISPKTFKFMVRYGSFVRGESPEAVDKAATSNAFAVGELTKLRGETGSFEEQFARTEAALMPIRKNAYEQHLITERTYNAWFALSQAMIRLRPQILAHQQAPQTSQVDQTLLDSAATQATQLYDALAEETKSRNTISGPRDSVAANLRDKQWEQAFGNYNRLISGLDRWVVTRLKETKGEKDESVQQAEGLAAQREALGKIEGRRPIRVVAVFHPDSKFSHEPGYKDSFPLALYAWKDGDSWILQDQTNPKQPYTFPSVAAKQGEEPPVALFSELSDPDHYPEGVIHFEMPGKYAGQQRVKDRLTWKEFFTWLGIGLVVIGLTLTTFGTGTVAVAGSWALAASAVAGGTAAGIDLVEGMLRGNMTTTRAILDIAQIVASLAGVSALRAGRVVQGAMTSAKSGTPLMGKAAEYAVHMNKVYVVAVGTNVAADAVTVVTFSVEVAQQLDEIERSQVPQEEKNRAKYMLLTQLALTGGLAGLSIKGSLPALRGNRSLVLHFPDNQGPPVATIGGMESPTAIRFSQADIAPTTGDAKMTLEELADSIRKGWQGPPIDVVEMPDGTLTSLDNRRLRAAQMAGVKDIPVAYHHPTEQFPPARANTSQFELKKPIRQLQDGNLVVGGTKGDIVYPKGFRPTNYGEAIMVRTANQKPATGGPFPLEGSFAPPRVRPASPRTTPTEKTPAQMGTEIGQVAKNQGGTPVLAERLSGLNLPQAQGTEATEAALWATGMRPARPVVLSNGDVAIPIAQEGRGQPVMIIKPDGRIQSGRADLQWDLKTWRMNVESVRVE</sequence>
<accession>A0A170PK04</accession>
<feature type="compositionally biased region" description="Low complexity" evidence="1">
    <location>
        <begin position="31"/>
        <end position="48"/>
    </location>
</feature>
<keyword evidence="2" id="KW-0812">Transmembrane</keyword>
<evidence type="ECO:0000313" key="6">
    <source>
        <dbReference type="Proteomes" id="UP000215027"/>
    </source>
</evidence>
<dbReference type="Pfam" id="PF13699">
    <property type="entry name" value="eCIS_core"/>
    <property type="match status" value="1"/>
</dbReference>
<dbReference type="InterPro" id="IPR003115">
    <property type="entry name" value="ParB_N"/>
</dbReference>
<dbReference type="InterPro" id="IPR036086">
    <property type="entry name" value="ParB/Sulfiredoxin_sf"/>
</dbReference>
<feature type="domain" description="ParB-like N-terminal" evidence="3">
    <location>
        <begin position="1052"/>
        <end position="1115"/>
    </location>
</feature>
<dbReference type="InterPro" id="IPR025295">
    <property type="entry name" value="eCIS_core_dom"/>
</dbReference>
<evidence type="ECO:0000313" key="5">
    <source>
        <dbReference type="EMBL" id="CUS06213.1"/>
    </source>
</evidence>
<feature type="transmembrane region" description="Helical" evidence="2">
    <location>
        <begin position="837"/>
        <end position="857"/>
    </location>
</feature>
<feature type="domain" description="eCIS core" evidence="4">
    <location>
        <begin position="168"/>
        <end position="244"/>
    </location>
</feature>
<organism evidence="5 6">
    <name type="scientific">Candidatus Promineifilum breve</name>
    <dbReference type="NCBI Taxonomy" id="1806508"/>
    <lineage>
        <taxon>Bacteria</taxon>
        <taxon>Bacillati</taxon>
        <taxon>Chloroflexota</taxon>
        <taxon>Ardenticatenia</taxon>
        <taxon>Candidatus Promineifilales</taxon>
        <taxon>Candidatus Promineifilaceae</taxon>
        <taxon>Candidatus Promineifilum</taxon>
    </lineage>
</organism>
<evidence type="ECO:0000259" key="3">
    <source>
        <dbReference type="Pfam" id="PF02195"/>
    </source>
</evidence>
<reference evidence="5" key="1">
    <citation type="submission" date="2016-01" db="EMBL/GenBank/DDBJ databases">
        <authorList>
            <person name="Mcilroy J.S."/>
            <person name="Karst M S."/>
            <person name="Albertsen M."/>
        </authorList>
    </citation>
    <scope>NUCLEOTIDE SEQUENCE</scope>
    <source>
        <strain evidence="5">Cfx-K</strain>
    </source>
</reference>
<dbReference type="EMBL" id="LN890656">
    <property type="protein sequence ID" value="CUS06213.1"/>
    <property type="molecule type" value="Genomic_DNA"/>
</dbReference>
<gene>
    <name evidence="5" type="ORF">CFX0092_B0679</name>
</gene>